<feature type="region of interest" description="Disordered" evidence="1">
    <location>
        <begin position="98"/>
        <end position="137"/>
    </location>
</feature>
<name>A0ABP0U8Q7_9BRYO</name>
<evidence type="ECO:0000313" key="3">
    <source>
        <dbReference type="Proteomes" id="UP001497512"/>
    </source>
</evidence>
<accession>A0ABP0U8Q7</accession>
<gene>
    <name evidence="2" type="ORF">CSSPTR1EN2_LOCUS12866</name>
</gene>
<dbReference type="EMBL" id="OZ019894">
    <property type="protein sequence ID" value="CAK9215707.1"/>
    <property type="molecule type" value="Genomic_DNA"/>
</dbReference>
<proteinExistence type="predicted"/>
<dbReference type="Pfam" id="PF07004">
    <property type="entry name" value="SHIPPO-rpt"/>
    <property type="match status" value="1"/>
</dbReference>
<dbReference type="PANTHER" id="PTHR40429:SF1">
    <property type="entry name" value="FLAGELLAR ASSOCIATED PROTEIN"/>
    <property type="match status" value="1"/>
</dbReference>
<keyword evidence="3" id="KW-1185">Reference proteome</keyword>
<protein>
    <recommendedName>
        <fullName evidence="4">Flagellar associated protein</fullName>
    </recommendedName>
</protein>
<sequence length="322" mass="35886">MTNKLPKIMEKQRHHYWDGIILDKSWQPGPKRRTTLKSTFGPQVLSKRITSPAYGFGTQNRHAFEKMYVSAEMAKTKPGNFSPGPAYDTLSSFGKQLTSNCESPPEIKMGTGSRWKRRKADAQPGPGAYNSDKSSFGYQVQSEKKSPEKYVFSRGTRAQADKIFLSTDFNKARYGTQSPGPMVYGARTTFGPQAASKNRTAPVINFTKGLRERRKYEDTAGPGEYKIKGSVGKQNESHKITLPSVGFTRCSRDLRQKVFLSKEHDKSHYGENSPGPAIFGQVSSMGNQANSKQVNPPFIRFTKGLRWNPPIDDIPGPGAYDV</sequence>
<dbReference type="Proteomes" id="UP001497512">
    <property type="component" value="Chromosome 2"/>
</dbReference>
<evidence type="ECO:0000256" key="1">
    <source>
        <dbReference type="SAM" id="MobiDB-lite"/>
    </source>
</evidence>
<dbReference type="InterPro" id="IPR010736">
    <property type="entry name" value="SHIPPO-rpt"/>
</dbReference>
<organism evidence="2 3">
    <name type="scientific">Sphagnum troendelagicum</name>
    <dbReference type="NCBI Taxonomy" id="128251"/>
    <lineage>
        <taxon>Eukaryota</taxon>
        <taxon>Viridiplantae</taxon>
        <taxon>Streptophyta</taxon>
        <taxon>Embryophyta</taxon>
        <taxon>Bryophyta</taxon>
        <taxon>Sphagnophytina</taxon>
        <taxon>Sphagnopsida</taxon>
        <taxon>Sphagnales</taxon>
        <taxon>Sphagnaceae</taxon>
        <taxon>Sphagnum</taxon>
    </lineage>
</organism>
<evidence type="ECO:0000313" key="2">
    <source>
        <dbReference type="EMBL" id="CAK9215707.1"/>
    </source>
</evidence>
<reference evidence="2" key="1">
    <citation type="submission" date="2024-02" db="EMBL/GenBank/DDBJ databases">
        <authorList>
            <consortium name="ELIXIR-Norway"/>
            <consortium name="Elixir Norway"/>
        </authorList>
    </citation>
    <scope>NUCLEOTIDE SEQUENCE</scope>
</reference>
<evidence type="ECO:0008006" key="4">
    <source>
        <dbReference type="Google" id="ProtNLM"/>
    </source>
</evidence>
<dbReference type="PANTHER" id="PTHR40429">
    <property type="entry name" value="FLAGELLAR ASSOCIATED PROTEIN"/>
    <property type="match status" value="1"/>
</dbReference>